<feature type="domain" description="Outer membrane protein beta-barrel" evidence="5">
    <location>
        <begin position="324"/>
        <end position="714"/>
    </location>
</feature>
<comment type="caution">
    <text evidence="6">The sequence shown here is derived from an EMBL/GenBank/DDBJ whole genome shotgun (WGS) entry which is preliminary data.</text>
</comment>
<evidence type="ECO:0000256" key="4">
    <source>
        <dbReference type="SAM" id="SignalP"/>
    </source>
</evidence>
<organism evidence="6 7">
    <name type="scientific">Sphingobacterium zeae</name>
    <dbReference type="NCBI Taxonomy" id="1776859"/>
    <lineage>
        <taxon>Bacteria</taxon>
        <taxon>Pseudomonadati</taxon>
        <taxon>Bacteroidota</taxon>
        <taxon>Sphingobacteriia</taxon>
        <taxon>Sphingobacteriales</taxon>
        <taxon>Sphingobacteriaceae</taxon>
        <taxon>Sphingobacterium</taxon>
    </lineage>
</organism>
<dbReference type="SUPFAM" id="SSF56935">
    <property type="entry name" value="Porins"/>
    <property type="match status" value="1"/>
</dbReference>
<keyword evidence="6" id="KW-0675">Receptor</keyword>
<dbReference type="PANTHER" id="PTHR40980:SF4">
    <property type="entry name" value="TONB-DEPENDENT RECEPTOR-LIKE BETA-BARREL DOMAIN-CONTAINING PROTEIN"/>
    <property type="match status" value="1"/>
</dbReference>
<keyword evidence="3" id="KW-0998">Cell outer membrane</keyword>
<keyword evidence="2" id="KW-0472">Membrane</keyword>
<feature type="signal peptide" evidence="4">
    <location>
        <begin position="1"/>
        <end position="22"/>
    </location>
</feature>
<evidence type="ECO:0000313" key="7">
    <source>
        <dbReference type="Proteomes" id="UP001244640"/>
    </source>
</evidence>
<proteinExistence type="predicted"/>
<dbReference type="PANTHER" id="PTHR40980">
    <property type="entry name" value="PLUG DOMAIN-CONTAINING PROTEIN"/>
    <property type="match status" value="1"/>
</dbReference>
<name>A0ABU0UAH2_9SPHI</name>
<reference evidence="6 7" key="1">
    <citation type="submission" date="2023-07" db="EMBL/GenBank/DDBJ databases">
        <title>Functional and genomic diversity of the sorghum phyllosphere microbiome.</title>
        <authorList>
            <person name="Shade A."/>
        </authorList>
    </citation>
    <scope>NUCLEOTIDE SEQUENCE [LARGE SCALE GENOMIC DNA]</scope>
    <source>
        <strain evidence="6 7">SORGH_AS_0892</strain>
    </source>
</reference>
<comment type="subcellular location">
    <subcellularLocation>
        <location evidence="1">Cell outer membrane</location>
    </subcellularLocation>
</comment>
<evidence type="ECO:0000259" key="5">
    <source>
        <dbReference type="Pfam" id="PF14905"/>
    </source>
</evidence>
<dbReference type="InterPro" id="IPR041700">
    <property type="entry name" value="OMP_b-brl_3"/>
</dbReference>
<evidence type="ECO:0000256" key="2">
    <source>
        <dbReference type="ARBA" id="ARBA00023136"/>
    </source>
</evidence>
<dbReference type="RefSeq" id="WP_307187249.1">
    <property type="nucleotide sequence ID" value="NZ_JAUTBA010000001.1"/>
</dbReference>
<gene>
    <name evidence="6" type="ORF">QE382_003803</name>
</gene>
<accession>A0ABU0UAH2</accession>
<dbReference type="EMBL" id="JAUTBA010000001">
    <property type="protein sequence ID" value="MDQ1151819.1"/>
    <property type="molecule type" value="Genomic_DNA"/>
</dbReference>
<feature type="chain" id="PRO_5045488351" evidence="4">
    <location>
        <begin position="23"/>
        <end position="741"/>
    </location>
</feature>
<evidence type="ECO:0000313" key="6">
    <source>
        <dbReference type="EMBL" id="MDQ1151819.1"/>
    </source>
</evidence>
<dbReference type="Proteomes" id="UP001244640">
    <property type="component" value="Unassembled WGS sequence"/>
</dbReference>
<dbReference type="PROSITE" id="PS51257">
    <property type="entry name" value="PROKAR_LIPOPROTEIN"/>
    <property type="match status" value="1"/>
</dbReference>
<protein>
    <submittedName>
        <fullName evidence="6">Outer membrane receptor protein involved in Fe transport</fullName>
    </submittedName>
</protein>
<keyword evidence="7" id="KW-1185">Reference proteome</keyword>
<evidence type="ECO:0000256" key="1">
    <source>
        <dbReference type="ARBA" id="ARBA00004442"/>
    </source>
</evidence>
<dbReference type="InterPro" id="IPR036942">
    <property type="entry name" value="Beta-barrel_TonB_sf"/>
</dbReference>
<dbReference type="Pfam" id="PF14905">
    <property type="entry name" value="OMP_b-brl_3"/>
    <property type="match status" value="1"/>
</dbReference>
<evidence type="ECO:0000256" key="3">
    <source>
        <dbReference type="ARBA" id="ARBA00023237"/>
    </source>
</evidence>
<dbReference type="Gene3D" id="2.40.170.20">
    <property type="entry name" value="TonB-dependent receptor, beta-barrel domain"/>
    <property type="match status" value="1"/>
</dbReference>
<keyword evidence="4" id="KW-0732">Signal</keyword>
<sequence>MTTKFIYLQFAAALFACCAAYGETNFCLQDTTTLKSIRLSEIEVSGRVNPLKIAPGKLTYQVTKGSAGSSGSALELLRRMPGVSILANGTISLNGQAGIQLLVDGKTNFMNGENLINFLASMPASSLDVVELITQPDATLDANGEARFINLKQAIRKANGLTVSVASNAEQGKYSRTYQNIAVTANASKWTTSHTYSYGEGTELIAVNSTRYISPGTDMGSNALRLDMDAVRKRKYHNHYYNGTLDYTPNDNVKIGGYVLINNHERTKQEAVRSHFFYSSSQLDSSIATANILKHTFKNLSTGAHVTLQLGTGSKWENYVDRQQFRQAETQDQLLDKFGADGSAMASQQELRGETGGKVTITTIQSKYLLDIRPNVAASFGGKLTQVDMNTRSLFQQAADKHWQVRPELSNAFGHEEQLKALFMQTRYNPSDVFQIDLGLRFEDTAFKSTTAHELDTAFTVQRSYSNFFPNLTLTYALDAAQKLSVNYHRRVNRPNFKDLSPFVEVNDPYLYEKGNPALKPEFANNMELTWLFKNSYSLQLRYSQRQNAISKSYNLDEHGRTIVMPMNLKHASAVGLRFNAANISPLKKWTIQLNGNLMYSSFEWLTGNDVQQNRRLVPSLQVQHTISLPFKLSVDLNGFWNGATAEGQATIASLWSMNTGVRKTFLQDKLTLYIYGNDLFRTNRPQITFSSDAMEGKYRELYDSRSVGINLSYRLHRGKKDNLKSVPGNDRLEEGNRINY</sequence>